<keyword evidence="3" id="KW-1185">Reference proteome</keyword>
<evidence type="ECO:0000313" key="2">
    <source>
        <dbReference type="EMBL" id="ETI44877.1"/>
    </source>
</evidence>
<gene>
    <name evidence="2" type="ORF">F443_10451</name>
</gene>
<evidence type="ECO:0000256" key="1">
    <source>
        <dbReference type="SAM" id="MobiDB-lite"/>
    </source>
</evidence>
<name>V9F3I4_PHYNI</name>
<dbReference type="HOGENOM" id="CLU_2404312_0_0_1"/>
<protein>
    <submittedName>
        <fullName evidence="2">Uncharacterized protein</fullName>
    </submittedName>
</protein>
<reference evidence="2 3" key="1">
    <citation type="submission" date="2013-11" db="EMBL/GenBank/DDBJ databases">
        <title>The Genome Sequence of Phytophthora parasitica P1569.</title>
        <authorList>
            <consortium name="The Broad Institute Genomics Platform"/>
            <person name="Russ C."/>
            <person name="Tyler B."/>
            <person name="Panabieres F."/>
            <person name="Shan W."/>
            <person name="Tripathy S."/>
            <person name="Grunwald N."/>
            <person name="Machado M."/>
            <person name="Johnson C.S."/>
            <person name="Arredondo F."/>
            <person name="Hong C."/>
            <person name="Coffey M."/>
            <person name="Young S.K."/>
            <person name="Zeng Q."/>
            <person name="Gargeya S."/>
            <person name="Fitzgerald M."/>
            <person name="Abouelleil A."/>
            <person name="Alvarado L."/>
            <person name="Chapman S.B."/>
            <person name="Gainer-Dewar J."/>
            <person name="Goldberg J."/>
            <person name="Griggs A."/>
            <person name="Gujja S."/>
            <person name="Hansen M."/>
            <person name="Howarth C."/>
            <person name="Imamovic A."/>
            <person name="Ireland A."/>
            <person name="Larimer J."/>
            <person name="McCowan C."/>
            <person name="Murphy C."/>
            <person name="Pearson M."/>
            <person name="Poon T.W."/>
            <person name="Priest M."/>
            <person name="Roberts A."/>
            <person name="Saif S."/>
            <person name="Shea T."/>
            <person name="Sykes S."/>
            <person name="Wortman J."/>
            <person name="Nusbaum C."/>
            <person name="Birren B."/>
        </authorList>
    </citation>
    <scope>NUCLEOTIDE SEQUENCE [LARGE SCALE GENOMIC DNA]</scope>
    <source>
        <strain evidence="2 3">P1569</strain>
    </source>
</reference>
<comment type="caution">
    <text evidence="2">The sequence shown here is derived from an EMBL/GenBank/DDBJ whole genome shotgun (WGS) entry which is preliminary data.</text>
</comment>
<proteinExistence type="predicted"/>
<organism evidence="2 3">
    <name type="scientific">Phytophthora nicotianae P1569</name>
    <dbReference type="NCBI Taxonomy" id="1317065"/>
    <lineage>
        <taxon>Eukaryota</taxon>
        <taxon>Sar</taxon>
        <taxon>Stramenopiles</taxon>
        <taxon>Oomycota</taxon>
        <taxon>Peronosporomycetes</taxon>
        <taxon>Peronosporales</taxon>
        <taxon>Peronosporaceae</taxon>
        <taxon>Phytophthora</taxon>
    </lineage>
</organism>
<feature type="region of interest" description="Disordered" evidence="1">
    <location>
        <begin position="70"/>
        <end position="93"/>
    </location>
</feature>
<dbReference type="EMBL" id="ANIZ01001758">
    <property type="protein sequence ID" value="ETI44877.1"/>
    <property type="molecule type" value="Genomic_DNA"/>
</dbReference>
<sequence>MKRPVNRLKVSQEEELLKLMAKLLYSSSKTAYEVKYHILNQYCQDNNRQAFFAYFEKNWNSRREIHRSKNDHESYRVQLEPIKDAPRTEYKNR</sequence>
<accession>V9F3I4</accession>
<evidence type="ECO:0000313" key="3">
    <source>
        <dbReference type="Proteomes" id="UP000018721"/>
    </source>
</evidence>
<dbReference type="AlphaFoldDB" id="V9F3I4"/>
<dbReference type="Proteomes" id="UP000018721">
    <property type="component" value="Unassembled WGS sequence"/>
</dbReference>